<feature type="domain" description="Glyoxalase/Bleomycin resistance-like N-terminal" evidence="1">
    <location>
        <begin position="3"/>
        <end position="43"/>
    </location>
</feature>
<dbReference type="PANTHER" id="PTHR36503">
    <property type="entry name" value="BLR2520 PROTEIN"/>
    <property type="match status" value="1"/>
</dbReference>
<dbReference type="Pfam" id="PF22677">
    <property type="entry name" value="Ble-like_N"/>
    <property type="match status" value="1"/>
</dbReference>
<proteinExistence type="predicted"/>
<dbReference type="EMBL" id="AZXY01000001">
    <property type="protein sequence ID" value="KSZ60149.1"/>
    <property type="molecule type" value="Genomic_DNA"/>
</dbReference>
<evidence type="ECO:0000313" key="2">
    <source>
        <dbReference type="EMBL" id="KSZ60149.1"/>
    </source>
</evidence>
<protein>
    <submittedName>
        <fullName evidence="2">Glyoxalase</fullName>
    </submittedName>
</protein>
<dbReference type="InterPro" id="IPR053863">
    <property type="entry name" value="Glyoxy/Ble-like_N"/>
</dbReference>
<organism evidence="2 3">
    <name type="scientific">Rhodococcus pyridinivorans KG-16</name>
    <dbReference type="NCBI Taxonomy" id="1441730"/>
    <lineage>
        <taxon>Bacteria</taxon>
        <taxon>Bacillati</taxon>
        <taxon>Actinomycetota</taxon>
        <taxon>Actinomycetes</taxon>
        <taxon>Mycobacteriales</taxon>
        <taxon>Nocardiaceae</taxon>
        <taxon>Rhodococcus</taxon>
    </lineage>
</organism>
<name>A0A0V9UQ76_9NOCA</name>
<reference evidence="2 3" key="2">
    <citation type="journal article" date="2016" name="Genome Announc.">
        <title>Draft Genome Sequence of a Versatile Hydrocarbon-Degrading Bacterium, Rhodococcus pyridinivorans Strain KG-16, Collected from Oil Fields in India.</title>
        <authorList>
            <person name="Aggarwal R.K."/>
            <person name="Dawar C."/>
            <person name="Phanindranath R."/>
            <person name="Mutnuri L."/>
            <person name="Dayal A.M."/>
        </authorList>
    </citation>
    <scope>NUCLEOTIDE SEQUENCE [LARGE SCALE GENOMIC DNA]</scope>
    <source>
        <strain evidence="2 3">KG-16</strain>
    </source>
</reference>
<accession>A0A0V9UQ76</accession>
<evidence type="ECO:0000259" key="1">
    <source>
        <dbReference type="Pfam" id="PF22677"/>
    </source>
</evidence>
<dbReference type="PATRIC" id="fig|1441730.3.peg.287"/>
<dbReference type="RefSeq" id="WP_060650277.1">
    <property type="nucleotide sequence ID" value="NZ_AZXY01000001.1"/>
</dbReference>
<comment type="caution">
    <text evidence="2">The sequence shown here is derived from an EMBL/GenBank/DDBJ whole genome shotgun (WGS) entry which is preliminary data.</text>
</comment>
<dbReference type="SUPFAM" id="SSF54593">
    <property type="entry name" value="Glyoxalase/Bleomycin resistance protein/Dihydroxybiphenyl dioxygenase"/>
    <property type="match status" value="1"/>
</dbReference>
<dbReference type="AlphaFoldDB" id="A0A0V9UQ76"/>
<gene>
    <name evidence="2" type="ORF">Z045_01360</name>
</gene>
<dbReference type="InterPro" id="IPR029068">
    <property type="entry name" value="Glyas_Bleomycin-R_OHBP_Dase"/>
</dbReference>
<dbReference type="Proteomes" id="UP000053060">
    <property type="component" value="Unassembled WGS sequence"/>
</dbReference>
<dbReference type="Gene3D" id="3.10.180.10">
    <property type="entry name" value="2,3-Dihydroxybiphenyl 1,2-Dioxygenase, domain 1"/>
    <property type="match status" value="1"/>
</dbReference>
<evidence type="ECO:0000313" key="3">
    <source>
        <dbReference type="Proteomes" id="UP000053060"/>
    </source>
</evidence>
<dbReference type="PANTHER" id="PTHR36503:SF2">
    <property type="entry name" value="BLR2408 PROTEIN"/>
    <property type="match status" value="1"/>
</dbReference>
<sequence>MSRMLFVNLAVENVAASREFFDTLGFAFNDMFCDENTACLEINEQTYVMLLEKPRFRDFINDDICDTTKAREALMCVSADSREGVDALVDGAIAAGGSEWVTTGAQKAQEEMGDFAHQRAFRDLDGHVWEVMWMDMSAAAQAWAPEAAEENATAEA</sequence>
<reference evidence="3" key="1">
    <citation type="submission" date="2015-01" db="EMBL/GenBank/DDBJ databases">
        <title>Draft genome sequence of Rhodococcus pyridinivorans strain KG-16, a hydrocarbon-degrading bacterium.</title>
        <authorList>
            <person name="Aggarwal R.K."/>
            <person name="Dawar C."/>
        </authorList>
    </citation>
    <scope>NUCLEOTIDE SEQUENCE [LARGE SCALE GENOMIC DNA]</scope>
    <source>
        <strain evidence="3">KG-16</strain>
    </source>
</reference>